<reference evidence="1 2" key="1">
    <citation type="submission" date="2019-05" db="EMBL/GenBank/DDBJ databases">
        <title>Another draft genome of Portunus trituberculatus and its Hox gene families provides insights of decapod evolution.</title>
        <authorList>
            <person name="Jeong J.-H."/>
            <person name="Song I."/>
            <person name="Kim S."/>
            <person name="Choi T."/>
            <person name="Kim D."/>
            <person name="Ryu S."/>
            <person name="Kim W."/>
        </authorList>
    </citation>
    <scope>NUCLEOTIDE SEQUENCE [LARGE SCALE GENOMIC DNA]</scope>
    <source>
        <tissue evidence="1">Muscle</tissue>
    </source>
</reference>
<dbReference type="Proteomes" id="UP000324222">
    <property type="component" value="Unassembled WGS sequence"/>
</dbReference>
<evidence type="ECO:0000313" key="2">
    <source>
        <dbReference type="Proteomes" id="UP000324222"/>
    </source>
</evidence>
<name>A0A5B7JVA2_PORTR</name>
<proteinExistence type="predicted"/>
<dbReference type="EMBL" id="VSRR010108014">
    <property type="protein sequence ID" value="MPC96958.1"/>
    <property type="molecule type" value="Genomic_DNA"/>
</dbReference>
<protein>
    <submittedName>
        <fullName evidence="1">Uncharacterized protein</fullName>
    </submittedName>
</protein>
<gene>
    <name evidence="1" type="ORF">E2C01_092241</name>
</gene>
<comment type="caution">
    <text evidence="1">The sequence shown here is derived from an EMBL/GenBank/DDBJ whole genome shotgun (WGS) entry which is preliminary data.</text>
</comment>
<dbReference type="OrthoDB" id="6412627at2759"/>
<sequence length="76" mass="8340">MYCVFPHSSTSDDNKARVYVDGVSGVADIHTNIISRTLQLPTRLVAYILTSSLGKYLMYPGCIQLLQLAIGECMSV</sequence>
<organism evidence="1 2">
    <name type="scientific">Portunus trituberculatus</name>
    <name type="common">Swimming crab</name>
    <name type="synonym">Neptunus trituberculatus</name>
    <dbReference type="NCBI Taxonomy" id="210409"/>
    <lineage>
        <taxon>Eukaryota</taxon>
        <taxon>Metazoa</taxon>
        <taxon>Ecdysozoa</taxon>
        <taxon>Arthropoda</taxon>
        <taxon>Crustacea</taxon>
        <taxon>Multicrustacea</taxon>
        <taxon>Malacostraca</taxon>
        <taxon>Eumalacostraca</taxon>
        <taxon>Eucarida</taxon>
        <taxon>Decapoda</taxon>
        <taxon>Pleocyemata</taxon>
        <taxon>Brachyura</taxon>
        <taxon>Eubrachyura</taxon>
        <taxon>Portunoidea</taxon>
        <taxon>Portunidae</taxon>
        <taxon>Portuninae</taxon>
        <taxon>Portunus</taxon>
    </lineage>
</organism>
<accession>A0A5B7JVA2</accession>
<keyword evidence="2" id="KW-1185">Reference proteome</keyword>
<evidence type="ECO:0000313" key="1">
    <source>
        <dbReference type="EMBL" id="MPC96958.1"/>
    </source>
</evidence>
<dbReference type="AlphaFoldDB" id="A0A5B7JVA2"/>